<dbReference type="Pfam" id="PF07733">
    <property type="entry name" value="DNA_pol3_alpha"/>
    <property type="match status" value="1"/>
</dbReference>
<dbReference type="InterPro" id="IPR040982">
    <property type="entry name" value="DNA_pol3_finger"/>
</dbReference>
<dbReference type="PANTHER" id="PTHR32294">
    <property type="entry name" value="DNA POLYMERASE III SUBUNIT ALPHA"/>
    <property type="match status" value="1"/>
</dbReference>
<proteinExistence type="predicted"/>
<gene>
    <name evidence="7" type="ORF">ACFFJ8_02070</name>
</gene>
<evidence type="ECO:0000256" key="4">
    <source>
        <dbReference type="ARBA" id="ARBA00022932"/>
    </source>
</evidence>
<sequence length="479" mass="53999">MMMPYPSNQDHAPIRECCYNAARKRYGDEVPEAVASRLEEELQHILRNGFTEPYMIAARIVDKAAADGYMMAMRGSVGSSFVAYLLGITEINPLPPHYRCQECSRIEWAGDDVASGFDLPNLLCSACGGEFVGDGHRIPYQMFLGVDGNTPPNIDLYAAWEYEEHAKNELEFHMSNRVWKRTIPVPDIIPHNDESIMKRLHALTGVNPRSIPMNDRAVLSLFRSTDALNVTPEQIMSETGTYGIPEMGIGCVRDMLRLTQPASFSDLVQISGLSHGSGTWEGNARERIQAGTGTLRTSLACRDQLMMELIQYGMDSESAYAVTASKRKDLPVSESIEAMLQSKVPAWYLESYRKIEYLFPKWFAVSYVISAVRNAFYKLHYPLEFYAAYFSVYSVHNDDADMELCTQEGDAIRKSLEEIQHEGYHPLLELALEMNSRGLRVKKAPSSTGDRYRIESDAYGSLEIPFMPNQQGSRLISRE</sequence>
<evidence type="ECO:0000256" key="1">
    <source>
        <dbReference type="ARBA" id="ARBA00022679"/>
    </source>
</evidence>
<dbReference type="Gene3D" id="6.10.140.1510">
    <property type="match status" value="1"/>
</dbReference>
<evidence type="ECO:0000313" key="8">
    <source>
        <dbReference type="Proteomes" id="UP001589818"/>
    </source>
</evidence>
<evidence type="ECO:0000256" key="2">
    <source>
        <dbReference type="ARBA" id="ARBA00022695"/>
    </source>
</evidence>
<keyword evidence="1" id="KW-0808">Transferase</keyword>
<reference evidence="7 8" key="1">
    <citation type="submission" date="2024-09" db="EMBL/GenBank/DDBJ databases">
        <authorList>
            <person name="Sun Q."/>
            <person name="Mori K."/>
        </authorList>
    </citation>
    <scope>NUCLEOTIDE SEQUENCE [LARGE SCALE GENOMIC DNA]</scope>
    <source>
        <strain evidence="7 8">CCM 4839</strain>
    </source>
</reference>
<dbReference type="EMBL" id="JBHLVF010000006">
    <property type="protein sequence ID" value="MFC0390154.1"/>
    <property type="molecule type" value="Genomic_DNA"/>
</dbReference>
<dbReference type="Pfam" id="PF17657">
    <property type="entry name" value="DNA_pol3_finger"/>
    <property type="match status" value="1"/>
</dbReference>
<dbReference type="Proteomes" id="UP001589818">
    <property type="component" value="Unassembled WGS sequence"/>
</dbReference>
<evidence type="ECO:0000259" key="6">
    <source>
        <dbReference type="Pfam" id="PF17657"/>
    </source>
</evidence>
<dbReference type="PANTHER" id="PTHR32294:SF5">
    <property type="entry name" value="DNA POLYMERASE III POLC-TYPE"/>
    <property type="match status" value="1"/>
</dbReference>
<dbReference type="InterPro" id="IPR004805">
    <property type="entry name" value="DnaE2/DnaE/PolC"/>
</dbReference>
<feature type="domain" description="Bacterial DNA polymerase III alpha subunit NTPase" evidence="5">
    <location>
        <begin position="14"/>
        <end position="161"/>
    </location>
</feature>
<name>A0ABV6J2P5_9BACL</name>
<evidence type="ECO:0000256" key="3">
    <source>
        <dbReference type="ARBA" id="ARBA00022705"/>
    </source>
</evidence>
<keyword evidence="8" id="KW-1185">Reference proteome</keyword>
<evidence type="ECO:0000259" key="5">
    <source>
        <dbReference type="Pfam" id="PF07733"/>
    </source>
</evidence>
<keyword evidence="4" id="KW-0239">DNA-directed DNA polymerase</keyword>
<accession>A0ABV6J2P5</accession>
<organism evidence="7 8">
    <name type="scientific">Paenibacillus mendelii</name>
    <dbReference type="NCBI Taxonomy" id="206163"/>
    <lineage>
        <taxon>Bacteria</taxon>
        <taxon>Bacillati</taxon>
        <taxon>Bacillota</taxon>
        <taxon>Bacilli</taxon>
        <taxon>Bacillales</taxon>
        <taxon>Paenibacillaceae</taxon>
        <taxon>Paenibacillus</taxon>
    </lineage>
</organism>
<feature type="domain" description="DNA polymerase III alpha subunit finger" evidence="6">
    <location>
        <begin position="203"/>
        <end position="292"/>
    </location>
</feature>
<keyword evidence="2" id="KW-0548">Nucleotidyltransferase</keyword>
<protein>
    <recommendedName>
        <fullName evidence="9">DNA-directed DNA polymerase</fullName>
    </recommendedName>
</protein>
<dbReference type="RefSeq" id="WP_204820844.1">
    <property type="nucleotide sequence ID" value="NZ_JANHOF010000003.1"/>
</dbReference>
<dbReference type="Gene3D" id="1.10.150.700">
    <property type="entry name" value="PolC, middle finger domain"/>
    <property type="match status" value="1"/>
</dbReference>
<keyword evidence="3" id="KW-0235">DNA replication</keyword>
<comment type="caution">
    <text evidence="7">The sequence shown here is derived from an EMBL/GenBank/DDBJ whole genome shotgun (WGS) entry which is preliminary data.</text>
</comment>
<evidence type="ECO:0000313" key="7">
    <source>
        <dbReference type="EMBL" id="MFC0390154.1"/>
    </source>
</evidence>
<dbReference type="InterPro" id="IPR011708">
    <property type="entry name" value="DNA_pol3_alpha_NTPase_dom"/>
</dbReference>
<evidence type="ECO:0008006" key="9">
    <source>
        <dbReference type="Google" id="ProtNLM"/>
    </source>
</evidence>
<dbReference type="InterPro" id="IPR044923">
    <property type="entry name" value="PolC_middle_finger_sf"/>
</dbReference>